<dbReference type="Proteomes" id="UP000428260">
    <property type="component" value="Chromosome"/>
</dbReference>
<evidence type="ECO:0000256" key="2">
    <source>
        <dbReference type="SAM" id="Phobius"/>
    </source>
</evidence>
<dbReference type="RefSeq" id="WP_158863890.1">
    <property type="nucleotide sequence ID" value="NZ_CP046401.1"/>
</dbReference>
<reference evidence="3 4" key="1">
    <citation type="submission" date="2019-11" db="EMBL/GenBank/DDBJ databases">
        <authorList>
            <person name="Zheng R.K."/>
            <person name="Sun C.M."/>
        </authorList>
    </citation>
    <scope>NUCLEOTIDE SEQUENCE [LARGE SCALE GENOMIC DNA]</scope>
    <source>
        <strain evidence="3 4">WC007</strain>
    </source>
</reference>
<feature type="transmembrane region" description="Helical" evidence="2">
    <location>
        <begin position="21"/>
        <end position="40"/>
    </location>
</feature>
<evidence type="ECO:0008006" key="5">
    <source>
        <dbReference type="Google" id="ProtNLM"/>
    </source>
</evidence>
<evidence type="ECO:0000313" key="3">
    <source>
        <dbReference type="EMBL" id="QGY43098.1"/>
    </source>
</evidence>
<gene>
    <name evidence="3" type="ORF">GM418_05320</name>
</gene>
<evidence type="ECO:0000256" key="1">
    <source>
        <dbReference type="SAM" id="MobiDB-lite"/>
    </source>
</evidence>
<dbReference type="SUPFAM" id="SSF47781">
    <property type="entry name" value="RuvA domain 2-like"/>
    <property type="match status" value="3"/>
</dbReference>
<accession>A0A6I6JPW9</accession>
<dbReference type="Pfam" id="PF12836">
    <property type="entry name" value="HHH_3"/>
    <property type="match status" value="2"/>
</dbReference>
<proteinExistence type="predicted"/>
<dbReference type="Gene3D" id="1.10.150.280">
    <property type="entry name" value="AF1531-like domain"/>
    <property type="match status" value="2"/>
</dbReference>
<name>A0A6I6JPW9_9BACT</name>
<dbReference type="AlphaFoldDB" id="A0A6I6JPW9"/>
<dbReference type="KEGG" id="mcos:GM418_05320"/>
<dbReference type="InterPro" id="IPR010994">
    <property type="entry name" value="RuvA_2-like"/>
</dbReference>
<dbReference type="PANTHER" id="PTHR21180">
    <property type="entry name" value="ENDONUCLEASE/EXONUCLEASE/PHOSPHATASE FAMILY DOMAIN-CONTAINING PROTEIN 1"/>
    <property type="match status" value="1"/>
</dbReference>
<dbReference type="PANTHER" id="PTHR21180:SF32">
    <property type="entry name" value="ENDONUCLEASE_EXONUCLEASE_PHOSPHATASE FAMILY DOMAIN-CONTAINING PROTEIN 1"/>
    <property type="match status" value="1"/>
</dbReference>
<feature type="compositionally biased region" description="Polar residues" evidence="1">
    <location>
        <begin position="157"/>
        <end position="168"/>
    </location>
</feature>
<keyword evidence="2" id="KW-0812">Transmembrane</keyword>
<feature type="region of interest" description="Disordered" evidence="1">
    <location>
        <begin position="147"/>
        <end position="168"/>
    </location>
</feature>
<protein>
    <recommendedName>
        <fullName evidence="5">Helix-hairpin-helix domain-containing protein</fullName>
    </recommendedName>
</protein>
<keyword evidence="2" id="KW-1133">Transmembrane helix</keyword>
<sequence>MSKFSNKWLKPYFDFSKKDRSGIIVLCILIFTGIIVNVIVDHFPKQNNTDIADFEKALEEWENGQTDTEETLSLFQFNPNTISEKLLDSLLLPVYVKRNFVNYRNAGGKIRRVSDFRKIYGMNDSIYSVIKDYIIVPKTEQVAKKYVPNKKSKQETENSNLVEENEATSSSHSYPVLVVELNSTDSTELVKLSGIGPVFASRIVKYRNLLGGFYRKEQLLEVYNFPEETYEALTNNISVDSSAINQIRLNFADFSDLLRHPYLNKKQVQTIINYRTTNGALESVEDLFTMNLVDSVTFIKVSPYLSCR</sequence>
<keyword evidence="2" id="KW-0472">Membrane</keyword>
<dbReference type="EMBL" id="CP046401">
    <property type="protein sequence ID" value="QGY43098.1"/>
    <property type="molecule type" value="Genomic_DNA"/>
</dbReference>
<dbReference type="InterPro" id="IPR051675">
    <property type="entry name" value="Endo/Exo/Phosphatase_dom_1"/>
</dbReference>
<evidence type="ECO:0000313" key="4">
    <source>
        <dbReference type="Proteomes" id="UP000428260"/>
    </source>
</evidence>
<keyword evidence="4" id="KW-1185">Reference proteome</keyword>
<dbReference type="GO" id="GO:0015628">
    <property type="term" value="P:protein secretion by the type II secretion system"/>
    <property type="evidence" value="ECO:0007669"/>
    <property type="project" value="TreeGrafter"/>
</dbReference>
<dbReference type="GO" id="GO:0015627">
    <property type="term" value="C:type II protein secretion system complex"/>
    <property type="evidence" value="ECO:0007669"/>
    <property type="project" value="TreeGrafter"/>
</dbReference>
<organism evidence="3 4">
    <name type="scientific">Maribellus comscasis</name>
    <dbReference type="NCBI Taxonomy" id="2681766"/>
    <lineage>
        <taxon>Bacteria</taxon>
        <taxon>Pseudomonadati</taxon>
        <taxon>Bacteroidota</taxon>
        <taxon>Bacteroidia</taxon>
        <taxon>Marinilabiliales</taxon>
        <taxon>Prolixibacteraceae</taxon>
        <taxon>Maribellus</taxon>
    </lineage>
</organism>